<evidence type="ECO:0000313" key="1">
    <source>
        <dbReference type="EMBL" id="PYG89924.1"/>
    </source>
</evidence>
<dbReference type="PROSITE" id="PS51257">
    <property type="entry name" value="PROKAR_LIPOPROTEIN"/>
    <property type="match status" value="1"/>
</dbReference>
<evidence type="ECO:0000313" key="2">
    <source>
        <dbReference type="Proteomes" id="UP000248132"/>
    </source>
</evidence>
<sequence length="165" mass="17642">MIKKLELISAIAILGIVFFMLAGCGADPIAEDITSYMNNQMPSVIELQNEYLSALNTISEAGGSDAKAVASELKDEVIPLSDRLIEAAEKVIPATEEIKALHGKYISAMTKQNSGLAKMLEGLQNNNEKAVTSGSQIISEANTEYTAFVNELTAIAKAHGLEVKK</sequence>
<name>A0A318XPW4_9FIRM</name>
<protein>
    <recommendedName>
        <fullName evidence="3">Lipoprotein</fullName>
    </recommendedName>
</protein>
<dbReference type="OrthoDB" id="1953267at2"/>
<reference evidence="1 2" key="1">
    <citation type="submission" date="2018-06" db="EMBL/GenBank/DDBJ databases">
        <title>Genomic Encyclopedia of Type Strains, Phase I: the one thousand microbial genomes (KMG-I) project.</title>
        <authorList>
            <person name="Kyrpides N."/>
        </authorList>
    </citation>
    <scope>NUCLEOTIDE SEQUENCE [LARGE SCALE GENOMIC DNA]</scope>
    <source>
        <strain evidence="1 2">DSM 19573</strain>
    </source>
</reference>
<keyword evidence="2" id="KW-1185">Reference proteome</keyword>
<evidence type="ECO:0008006" key="3">
    <source>
        <dbReference type="Google" id="ProtNLM"/>
    </source>
</evidence>
<gene>
    <name evidence="1" type="ORF">LY28_00524</name>
</gene>
<accession>A0A318XPW4</accession>
<organism evidence="1 2">
    <name type="scientific">Ruminiclostridium sufflavum DSM 19573</name>
    <dbReference type="NCBI Taxonomy" id="1121337"/>
    <lineage>
        <taxon>Bacteria</taxon>
        <taxon>Bacillati</taxon>
        <taxon>Bacillota</taxon>
        <taxon>Clostridia</taxon>
        <taxon>Eubacteriales</taxon>
        <taxon>Oscillospiraceae</taxon>
        <taxon>Ruminiclostridium</taxon>
    </lineage>
</organism>
<comment type="caution">
    <text evidence="1">The sequence shown here is derived from an EMBL/GenBank/DDBJ whole genome shotgun (WGS) entry which is preliminary data.</text>
</comment>
<dbReference type="Proteomes" id="UP000248132">
    <property type="component" value="Unassembled WGS sequence"/>
</dbReference>
<dbReference type="RefSeq" id="WP_110460600.1">
    <property type="nucleotide sequence ID" value="NZ_QKMR01000002.1"/>
</dbReference>
<dbReference type="AlphaFoldDB" id="A0A318XPW4"/>
<proteinExistence type="predicted"/>
<dbReference type="EMBL" id="QKMR01000002">
    <property type="protein sequence ID" value="PYG89924.1"/>
    <property type="molecule type" value="Genomic_DNA"/>
</dbReference>